<comment type="subcellular location">
    <subcellularLocation>
        <location evidence="1">Cell membrane</location>
        <topology evidence="1">Peripheral membrane protein</topology>
    </subcellularLocation>
</comment>
<dbReference type="CDD" id="cd03225">
    <property type="entry name" value="ABC_cobalt_CbiO_domain1"/>
    <property type="match status" value="1"/>
</dbReference>
<name>A0A4S4BU47_9BACL</name>
<dbReference type="PROSITE" id="PS50893">
    <property type="entry name" value="ABC_TRANSPORTER_2"/>
    <property type="match status" value="1"/>
</dbReference>
<dbReference type="GO" id="GO:0043190">
    <property type="term" value="C:ATP-binding cassette (ABC) transporter complex"/>
    <property type="evidence" value="ECO:0007669"/>
    <property type="project" value="TreeGrafter"/>
</dbReference>
<evidence type="ECO:0000313" key="10">
    <source>
        <dbReference type="EMBL" id="THF78459.1"/>
    </source>
</evidence>
<dbReference type="InterPro" id="IPR017871">
    <property type="entry name" value="ABC_transporter-like_CS"/>
</dbReference>
<dbReference type="Gene3D" id="3.40.50.300">
    <property type="entry name" value="P-loop containing nucleotide triphosphate hydrolases"/>
    <property type="match status" value="1"/>
</dbReference>
<keyword evidence="8" id="KW-0472">Membrane</keyword>
<evidence type="ECO:0000256" key="7">
    <source>
        <dbReference type="ARBA" id="ARBA00022967"/>
    </source>
</evidence>
<evidence type="ECO:0000256" key="3">
    <source>
        <dbReference type="ARBA" id="ARBA00022448"/>
    </source>
</evidence>
<keyword evidence="3" id="KW-0813">Transport</keyword>
<dbReference type="Pfam" id="PF00005">
    <property type="entry name" value="ABC_tran"/>
    <property type="match status" value="1"/>
</dbReference>
<sequence>MMKMALSTLLLNVNLILVCWLTIRIVTWDGAIGKRGILDRMNDRMLVHRLTVLSENERAESSVRLDDLSLELNRGEWLYLVGANGSGKSTLARVLAGIYEDGAVGRMERGFAGEGASAYVMQQPDAQLFAATPREEISFALEWRAVPAERIPALVEQALQEVGLLRQADLPWAELSGGQRQLAAVAAAAACRTPLIVFDEATSMLDEAAAERVRGFAKRLHGQGSAVVWLTQRLEELEPDARVVALAAGRIRFDGTGRAFLFGREPNGPGLPGLLSVSGSGSSACEDCGLKLPYLAKLALELHALGELEWPLPATKEEWATALERRETP</sequence>
<evidence type="ECO:0000313" key="11">
    <source>
        <dbReference type="Proteomes" id="UP000310636"/>
    </source>
</evidence>
<evidence type="ECO:0000256" key="1">
    <source>
        <dbReference type="ARBA" id="ARBA00004202"/>
    </source>
</evidence>
<comment type="caution">
    <text evidence="10">The sequence shown here is derived from an EMBL/GenBank/DDBJ whole genome shotgun (WGS) entry which is preliminary data.</text>
</comment>
<evidence type="ECO:0000256" key="5">
    <source>
        <dbReference type="ARBA" id="ARBA00022741"/>
    </source>
</evidence>
<accession>A0A4S4BU47</accession>
<feature type="domain" description="ABC transporter" evidence="9">
    <location>
        <begin position="47"/>
        <end position="273"/>
    </location>
</feature>
<dbReference type="InterPro" id="IPR003439">
    <property type="entry name" value="ABC_transporter-like_ATP-bd"/>
</dbReference>
<dbReference type="GO" id="GO:0042626">
    <property type="term" value="F:ATPase-coupled transmembrane transporter activity"/>
    <property type="evidence" value="ECO:0007669"/>
    <property type="project" value="TreeGrafter"/>
</dbReference>
<dbReference type="SMART" id="SM00382">
    <property type="entry name" value="AAA"/>
    <property type="match status" value="1"/>
</dbReference>
<keyword evidence="4" id="KW-1003">Cell membrane</keyword>
<evidence type="ECO:0000256" key="2">
    <source>
        <dbReference type="ARBA" id="ARBA00005417"/>
    </source>
</evidence>
<dbReference type="InterPro" id="IPR015856">
    <property type="entry name" value="ABC_transpr_CbiO/EcfA_su"/>
</dbReference>
<dbReference type="PANTHER" id="PTHR43553">
    <property type="entry name" value="HEAVY METAL TRANSPORTER"/>
    <property type="match status" value="1"/>
</dbReference>
<proteinExistence type="inferred from homology"/>
<dbReference type="AlphaFoldDB" id="A0A4S4BU47"/>
<dbReference type="InterPro" id="IPR027417">
    <property type="entry name" value="P-loop_NTPase"/>
</dbReference>
<organism evidence="10 11">
    <name type="scientific">Cohnella fermenti</name>
    <dbReference type="NCBI Taxonomy" id="2565925"/>
    <lineage>
        <taxon>Bacteria</taxon>
        <taxon>Bacillati</taxon>
        <taxon>Bacillota</taxon>
        <taxon>Bacilli</taxon>
        <taxon>Bacillales</taxon>
        <taxon>Paenibacillaceae</taxon>
        <taxon>Cohnella</taxon>
    </lineage>
</organism>
<keyword evidence="7" id="KW-1278">Translocase</keyword>
<dbReference type="Proteomes" id="UP000310636">
    <property type="component" value="Unassembled WGS sequence"/>
</dbReference>
<evidence type="ECO:0000256" key="4">
    <source>
        <dbReference type="ARBA" id="ARBA00022475"/>
    </source>
</evidence>
<keyword evidence="5" id="KW-0547">Nucleotide-binding</keyword>
<dbReference type="SUPFAM" id="SSF52540">
    <property type="entry name" value="P-loop containing nucleoside triphosphate hydrolases"/>
    <property type="match status" value="1"/>
</dbReference>
<dbReference type="OrthoDB" id="9784332at2"/>
<evidence type="ECO:0000256" key="8">
    <source>
        <dbReference type="ARBA" id="ARBA00023136"/>
    </source>
</evidence>
<keyword evidence="6 10" id="KW-0067">ATP-binding</keyword>
<comment type="similarity">
    <text evidence="2">Belongs to the ABC transporter superfamily.</text>
</comment>
<keyword evidence="11" id="KW-1185">Reference proteome</keyword>
<protein>
    <submittedName>
        <fullName evidence="10">ABC transporter ATP-binding protein</fullName>
    </submittedName>
</protein>
<evidence type="ECO:0000256" key="6">
    <source>
        <dbReference type="ARBA" id="ARBA00022840"/>
    </source>
</evidence>
<gene>
    <name evidence="10" type="ORF">E6C55_14730</name>
</gene>
<reference evidence="10 11" key="1">
    <citation type="submission" date="2019-04" db="EMBL/GenBank/DDBJ databases">
        <title>Cohnella sp. nov. isolated from preserved vegetables.</title>
        <authorList>
            <person name="Lin S.-Y."/>
            <person name="Hung M.-H."/>
            <person name="Young C.-C."/>
        </authorList>
    </citation>
    <scope>NUCLEOTIDE SEQUENCE [LARGE SCALE GENOMIC DNA]</scope>
    <source>
        <strain evidence="10 11">CC-MHH1044</strain>
    </source>
</reference>
<dbReference type="PROSITE" id="PS00211">
    <property type="entry name" value="ABC_TRANSPORTER_1"/>
    <property type="match status" value="1"/>
</dbReference>
<evidence type="ECO:0000259" key="9">
    <source>
        <dbReference type="PROSITE" id="PS50893"/>
    </source>
</evidence>
<dbReference type="EMBL" id="SSOB01000016">
    <property type="protein sequence ID" value="THF78459.1"/>
    <property type="molecule type" value="Genomic_DNA"/>
</dbReference>
<dbReference type="InterPro" id="IPR003593">
    <property type="entry name" value="AAA+_ATPase"/>
</dbReference>
<dbReference type="InterPro" id="IPR050095">
    <property type="entry name" value="ECF_ABC_transporter_ATP-bd"/>
</dbReference>
<dbReference type="GO" id="GO:0016887">
    <property type="term" value="F:ATP hydrolysis activity"/>
    <property type="evidence" value="ECO:0007669"/>
    <property type="project" value="InterPro"/>
</dbReference>
<dbReference type="GO" id="GO:0005524">
    <property type="term" value="F:ATP binding"/>
    <property type="evidence" value="ECO:0007669"/>
    <property type="project" value="UniProtKB-KW"/>
</dbReference>